<evidence type="ECO:0000313" key="2">
    <source>
        <dbReference type="Proteomes" id="UP001215180"/>
    </source>
</evidence>
<accession>A0AAW6NR46</accession>
<proteinExistence type="predicted"/>
<dbReference type="EMBL" id="JARJGR010000846">
    <property type="protein sequence ID" value="MDF3638245.1"/>
    <property type="molecule type" value="Genomic_DNA"/>
</dbReference>
<comment type="caution">
    <text evidence="1">The sequence shown here is derived from an EMBL/GenBank/DDBJ whole genome shotgun (WGS) entry which is preliminary data.</text>
</comment>
<protein>
    <submittedName>
        <fullName evidence="1">Uncharacterized protein</fullName>
    </submittedName>
</protein>
<dbReference type="RefSeq" id="WP_069732637.1">
    <property type="nucleotide sequence ID" value="NZ_JAMRKB010000010.1"/>
</dbReference>
<reference evidence="1" key="1">
    <citation type="submission" date="2023-03" db="EMBL/GenBank/DDBJ databases">
        <title>A Study on Prevalence and Characterization of Enterobacter cloacae strains in China.</title>
        <authorList>
            <person name="Zheng Z."/>
        </authorList>
    </citation>
    <scope>NUCLEOTIDE SEQUENCE</scope>
    <source>
        <strain evidence="1">EC77</strain>
    </source>
</reference>
<dbReference type="AlphaFoldDB" id="A0AAW6NR46"/>
<evidence type="ECO:0000313" key="1">
    <source>
        <dbReference type="EMBL" id="MDF3638245.1"/>
    </source>
</evidence>
<name>A0AAW6NR46_ENTCL</name>
<gene>
    <name evidence="1" type="ORF">P3S46_13610</name>
</gene>
<organism evidence="1 2">
    <name type="scientific">Enterobacter cloacae</name>
    <dbReference type="NCBI Taxonomy" id="550"/>
    <lineage>
        <taxon>Bacteria</taxon>
        <taxon>Pseudomonadati</taxon>
        <taxon>Pseudomonadota</taxon>
        <taxon>Gammaproteobacteria</taxon>
        <taxon>Enterobacterales</taxon>
        <taxon>Enterobacteriaceae</taxon>
        <taxon>Enterobacter</taxon>
        <taxon>Enterobacter cloacae complex</taxon>
    </lineage>
</organism>
<dbReference type="Proteomes" id="UP001215180">
    <property type="component" value="Unassembled WGS sequence"/>
</dbReference>
<sequence>MKTENLYEQMTEEARLLASETKRFQIVSAKNPICREAAELLASIRNRLNAFEHMTDESGLVMRSAAESHSATLERQQIKVKRSPRLRAISPGERAKRQAMKRGALLVRGV</sequence>